<reference evidence="1" key="1">
    <citation type="submission" date="2019-08" db="EMBL/GenBank/DDBJ databases">
        <authorList>
            <person name="Kucharzyk K."/>
            <person name="Murdoch R.W."/>
            <person name="Higgins S."/>
            <person name="Loffler F."/>
        </authorList>
    </citation>
    <scope>NUCLEOTIDE SEQUENCE</scope>
</reference>
<protein>
    <submittedName>
        <fullName evidence="1">Uncharacterized protein</fullName>
    </submittedName>
</protein>
<dbReference type="CDD" id="cd02980">
    <property type="entry name" value="TRX_Fd_family"/>
    <property type="match status" value="1"/>
</dbReference>
<comment type="caution">
    <text evidence="1">The sequence shown here is derived from an EMBL/GenBank/DDBJ whole genome shotgun (WGS) entry which is preliminary data.</text>
</comment>
<proteinExistence type="predicted"/>
<accession>A0A645HFS7</accession>
<dbReference type="SUPFAM" id="SSF52833">
    <property type="entry name" value="Thioredoxin-like"/>
    <property type="match status" value="1"/>
</dbReference>
<dbReference type="EMBL" id="VSSQ01087610">
    <property type="protein sequence ID" value="MPN34523.1"/>
    <property type="molecule type" value="Genomic_DNA"/>
</dbReference>
<dbReference type="InterPro" id="IPR036249">
    <property type="entry name" value="Thioredoxin-like_sf"/>
</dbReference>
<dbReference type="AlphaFoldDB" id="A0A645HFS7"/>
<gene>
    <name evidence="1" type="ORF">SDC9_182017</name>
</gene>
<dbReference type="Gene3D" id="3.40.30.10">
    <property type="entry name" value="Glutaredoxin"/>
    <property type="match status" value="1"/>
</dbReference>
<sequence>MNICICIGSSCHLKGSYSVKQIFESLVKENNLEDKVKIQVAFCLGHCRDGVSIKIDENLITGVSRENAKDVFTKYILEGVGHEHPSI</sequence>
<dbReference type="Pfam" id="PF01257">
    <property type="entry name" value="2Fe-2S_thioredx"/>
    <property type="match status" value="1"/>
</dbReference>
<evidence type="ECO:0000313" key="1">
    <source>
        <dbReference type="EMBL" id="MPN34523.1"/>
    </source>
</evidence>
<organism evidence="1">
    <name type="scientific">bioreactor metagenome</name>
    <dbReference type="NCBI Taxonomy" id="1076179"/>
    <lineage>
        <taxon>unclassified sequences</taxon>
        <taxon>metagenomes</taxon>
        <taxon>ecological metagenomes</taxon>
    </lineage>
</organism>
<name>A0A645HFS7_9ZZZZ</name>